<name>A0AAV4CHL6_9GAST</name>
<protein>
    <submittedName>
        <fullName evidence="1">Uncharacterized protein</fullName>
    </submittedName>
</protein>
<evidence type="ECO:0000313" key="1">
    <source>
        <dbReference type="EMBL" id="GFO30922.1"/>
    </source>
</evidence>
<gene>
    <name evidence="1" type="ORF">PoB_005742700</name>
</gene>
<organism evidence="1 2">
    <name type="scientific">Plakobranchus ocellatus</name>
    <dbReference type="NCBI Taxonomy" id="259542"/>
    <lineage>
        <taxon>Eukaryota</taxon>
        <taxon>Metazoa</taxon>
        <taxon>Spiralia</taxon>
        <taxon>Lophotrochozoa</taxon>
        <taxon>Mollusca</taxon>
        <taxon>Gastropoda</taxon>
        <taxon>Heterobranchia</taxon>
        <taxon>Euthyneura</taxon>
        <taxon>Panpulmonata</taxon>
        <taxon>Sacoglossa</taxon>
        <taxon>Placobranchoidea</taxon>
        <taxon>Plakobranchidae</taxon>
        <taxon>Plakobranchus</taxon>
    </lineage>
</organism>
<sequence>MFCSKAGRLCVFKTPGVRGTAAGKPTLTPARAEFESRYQRIGLTRATALNYMIEITKILRLAQSPNGCQKIVKDNNIIRGFGGTVATESALRSAGTFCRGFEPRHRRPGLMEGPKA</sequence>
<accession>A0AAV4CHL6</accession>
<dbReference type="EMBL" id="BLXT01006291">
    <property type="protein sequence ID" value="GFO30922.1"/>
    <property type="molecule type" value="Genomic_DNA"/>
</dbReference>
<comment type="caution">
    <text evidence="1">The sequence shown here is derived from an EMBL/GenBank/DDBJ whole genome shotgun (WGS) entry which is preliminary data.</text>
</comment>
<reference evidence="1 2" key="1">
    <citation type="journal article" date="2021" name="Elife">
        <title>Chloroplast acquisition without the gene transfer in kleptoplastic sea slugs, Plakobranchus ocellatus.</title>
        <authorList>
            <person name="Maeda T."/>
            <person name="Takahashi S."/>
            <person name="Yoshida T."/>
            <person name="Shimamura S."/>
            <person name="Takaki Y."/>
            <person name="Nagai Y."/>
            <person name="Toyoda A."/>
            <person name="Suzuki Y."/>
            <person name="Arimoto A."/>
            <person name="Ishii H."/>
            <person name="Satoh N."/>
            <person name="Nishiyama T."/>
            <person name="Hasebe M."/>
            <person name="Maruyama T."/>
            <person name="Minagawa J."/>
            <person name="Obokata J."/>
            <person name="Shigenobu S."/>
        </authorList>
    </citation>
    <scope>NUCLEOTIDE SEQUENCE [LARGE SCALE GENOMIC DNA]</scope>
</reference>
<keyword evidence="2" id="KW-1185">Reference proteome</keyword>
<dbReference type="Proteomes" id="UP000735302">
    <property type="component" value="Unassembled WGS sequence"/>
</dbReference>
<proteinExistence type="predicted"/>
<evidence type="ECO:0000313" key="2">
    <source>
        <dbReference type="Proteomes" id="UP000735302"/>
    </source>
</evidence>
<dbReference type="AlphaFoldDB" id="A0AAV4CHL6"/>